<reference evidence="1 2" key="1">
    <citation type="submission" date="2016-10" db="EMBL/GenBank/DDBJ databases">
        <authorList>
            <person name="de Groot N.N."/>
        </authorList>
    </citation>
    <scope>NUCLEOTIDE SEQUENCE [LARGE SCALE GENOMIC DNA]</scope>
    <source>
        <strain evidence="1 2">DSM 22489</strain>
    </source>
</reference>
<dbReference type="EMBL" id="FNVA01000002">
    <property type="protein sequence ID" value="SEG02378.1"/>
    <property type="molecule type" value="Genomic_DNA"/>
</dbReference>
<gene>
    <name evidence="1" type="ORF">SAMN05421819_1723</name>
</gene>
<name>A0A1H5WSK6_9BACT</name>
<evidence type="ECO:0000313" key="1">
    <source>
        <dbReference type="EMBL" id="SEG02378.1"/>
    </source>
</evidence>
<sequence>MARTAVFCPGVDQEMREAIEKMVTAKWVLQKDVHDGKGSTKSLKQVDKETTLFIMSHGNPIFPVFQTRLGKWTGPEMAKLLEKNSLRKNHREIVLLVCNAGSSLSDEANFQRRSPMIKELQMLERKDKVQFEDKLVLWNKEKKDLKQFDSNVKGSLETRILPLAAQLVAELKSLKFLNIRVTCYRTPVSQNFLPIKGDETFRITLDTKGFEGKNFKERESDPAIVEKYKVIWQ</sequence>
<organism evidence="1 2">
    <name type="scientific">Bryocella elongata</name>
    <dbReference type="NCBI Taxonomy" id="863522"/>
    <lineage>
        <taxon>Bacteria</taxon>
        <taxon>Pseudomonadati</taxon>
        <taxon>Acidobacteriota</taxon>
        <taxon>Terriglobia</taxon>
        <taxon>Terriglobales</taxon>
        <taxon>Acidobacteriaceae</taxon>
        <taxon>Bryocella</taxon>
    </lineage>
</organism>
<dbReference type="Proteomes" id="UP000236728">
    <property type="component" value="Unassembled WGS sequence"/>
</dbReference>
<dbReference type="AlphaFoldDB" id="A0A1H5WSK6"/>
<proteinExistence type="predicted"/>
<protein>
    <submittedName>
        <fullName evidence="1">Uncharacterized protein</fullName>
    </submittedName>
</protein>
<dbReference type="RefSeq" id="WP_103932614.1">
    <property type="nucleotide sequence ID" value="NZ_FNVA01000002.1"/>
</dbReference>
<keyword evidence="2" id="KW-1185">Reference proteome</keyword>
<evidence type="ECO:0000313" key="2">
    <source>
        <dbReference type="Proteomes" id="UP000236728"/>
    </source>
</evidence>
<accession>A0A1H5WSK6</accession>